<name>A0A0N4ZVZ7_PARTI</name>
<accession>A0A0N4ZVZ7</accession>
<protein>
    <submittedName>
        <fullName evidence="2">DRBM domain-containing protein</fullName>
    </submittedName>
</protein>
<sequence>MMDENIDLSKPRIEEDQDVKNFQLTGHLNTDEKISNITANSNQKKNNVFNPDEWDIEEVSIPNVDENTLANFDFSQFRTKMEELFIDAYELEKKEPELFEVQTLEHYSDGFNSTVVQEVINTEEVKERSGYSFLSVLYKVSEYIGYDVKETSETIYSEGYPRQLLYNRSTIEFGRRKVTYFHPSKTKARHMCARDILYQLVEEGYYEKYGIRGKNREECMTFLSTIMPDLPKESVTNKRADRDRNPAMILNEFCQKRHFDIPGWEKDEIKFDSNNIPIHSGTLHLHIWKTRGTGRSIKQARNMAGEEMLKYIEEFEENNPLFDPKIFS</sequence>
<reference evidence="2" key="1">
    <citation type="submission" date="2017-02" db="UniProtKB">
        <authorList>
            <consortium name="WormBaseParasite"/>
        </authorList>
    </citation>
    <scope>IDENTIFICATION</scope>
</reference>
<dbReference type="AlphaFoldDB" id="A0A0N4ZVZ7"/>
<dbReference type="WBParaSite" id="PTRK_0001277900.1">
    <property type="protein sequence ID" value="PTRK_0001277900.1"/>
    <property type="gene ID" value="PTRK_0001277900"/>
</dbReference>
<dbReference type="Proteomes" id="UP000038045">
    <property type="component" value="Unplaced"/>
</dbReference>
<dbReference type="SUPFAM" id="SSF54768">
    <property type="entry name" value="dsRNA-binding domain-like"/>
    <property type="match status" value="1"/>
</dbReference>
<keyword evidence="1" id="KW-1185">Reference proteome</keyword>
<dbReference type="Gene3D" id="3.30.160.20">
    <property type="match status" value="2"/>
</dbReference>
<proteinExistence type="predicted"/>
<evidence type="ECO:0000313" key="1">
    <source>
        <dbReference type="Proteomes" id="UP000038045"/>
    </source>
</evidence>
<organism evidence="1 2">
    <name type="scientific">Parastrongyloides trichosuri</name>
    <name type="common">Possum-specific nematode worm</name>
    <dbReference type="NCBI Taxonomy" id="131310"/>
    <lineage>
        <taxon>Eukaryota</taxon>
        <taxon>Metazoa</taxon>
        <taxon>Ecdysozoa</taxon>
        <taxon>Nematoda</taxon>
        <taxon>Chromadorea</taxon>
        <taxon>Rhabditida</taxon>
        <taxon>Tylenchina</taxon>
        <taxon>Panagrolaimomorpha</taxon>
        <taxon>Strongyloidoidea</taxon>
        <taxon>Strongyloididae</taxon>
        <taxon>Parastrongyloides</taxon>
    </lineage>
</organism>
<dbReference type="STRING" id="131310.A0A0N4ZVZ7"/>
<evidence type="ECO:0000313" key="2">
    <source>
        <dbReference type="WBParaSite" id="PTRK_0001277900.1"/>
    </source>
</evidence>
<dbReference type="CDD" id="cd00048">
    <property type="entry name" value="DSRM_SF"/>
    <property type="match status" value="1"/>
</dbReference>